<reference evidence="2 3" key="1">
    <citation type="submission" date="2024-04" db="EMBL/GenBank/DDBJ databases">
        <authorList>
            <person name="Fracassetti M."/>
        </authorList>
    </citation>
    <scope>NUCLEOTIDE SEQUENCE [LARGE SCALE GENOMIC DNA]</scope>
</reference>
<dbReference type="EMBL" id="OZ034820">
    <property type="protein sequence ID" value="CAL1399864.1"/>
    <property type="molecule type" value="Genomic_DNA"/>
</dbReference>
<sequence>MGHLHLTARTTRPKRRSELACTTCATTWERAAPRASPTRRLLHPSPHLTSPGQLASSVTRPILAPHNWPTRKSQLAGIQQISTLQKIVVAAKTRTRATPPLNKQRHQQATCTLGDHWAQYSHINEPAPSPTRVKGCSVCILTTLRAITNFCSKGAASAF</sequence>
<proteinExistence type="predicted"/>
<dbReference type="AlphaFoldDB" id="A0AAV2FPL7"/>
<organism evidence="2 3">
    <name type="scientific">Linum trigynum</name>
    <dbReference type="NCBI Taxonomy" id="586398"/>
    <lineage>
        <taxon>Eukaryota</taxon>
        <taxon>Viridiplantae</taxon>
        <taxon>Streptophyta</taxon>
        <taxon>Embryophyta</taxon>
        <taxon>Tracheophyta</taxon>
        <taxon>Spermatophyta</taxon>
        <taxon>Magnoliopsida</taxon>
        <taxon>eudicotyledons</taxon>
        <taxon>Gunneridae</taxon>
        <taxon>Pentapetalae</taxon>
        <taxon>rosids</taxon>
        <taxon>fabids</taxon>
        <taxon>Malpighiales</taxon>
        <taxon>Linaceae</taxon>
        <taxon>Linum</taxon>
    </lineage>
</organism>
<name>A0AAV2FPL7_9ROSI</name>
<dbReference type="Proteomes" id="UP001497516">
    <property type="component" value="Chromosome 7"/>
</dbReference>
<evidence type="ECO:0000313" key="3">
    <source>
        <dbReference type="Proteomes" id="UP001497516"/>
    </source>
</evidence>
<evidence type="ECO:0000313" key="2">
    <source>
        <dbReference type="EMBL" id="CAL1399864.1"/>
    </source>
</evidence>
<accession>A0AAV2FPL7</accession>
<feature type="region of interest" description="Disordered" evidence="1">
    <location>
        <begin position="32"/>
        <end position="55"/>
    </location>
</feature>
<protein>
    <submittedName>
        <fullName evidence="2">Uncharacterized protein</fullName>
    </submittedName>
</protein>
<gene>
    <name evidence="2" type="ORF">LTRI10_LOCUS40030</name>
</gene>
<evidence type="ECO:0000256" key="1">
    <source>
        <dbReference type="SAM" id="MobiDB-lite"/>
    </source>
</evidence>
<keyword evidence="3" id="KW-1185">Reference proteome</keyword>